<dbReference type="Proteomes" id="UP001247754">
    <property type="component" value="Unassembled WGS sequence"/>
</dbReference>
<gene>
    <name evidence="3" type="ORF">RGD00_12120</name>
</gene>
<evidence type="ECO:0000256" key="1">
    <source>
        <dbReference type="ARBA" id="ARBA00023125"/>
    </source>
</evidence>
<dbReference type="SUPFAM" id="SSF51182">
    <property type="entry name" value="RmlC-like cupins"/>
    <property type="match status" value="1"/>
</dbReference>
<reference evidence="3 4" key="1">
    <citation type="submission" date="2023-09" db="EMBL/GenBank/DDBJ databases">
        <title>Xinfangfangia sedmenti sp. nov., isolated the sedment.</title>
        <authorList>
            <person name="Xu L."/>
        </authorList>
    </citation>
    <scope>NUCLEOTIDE SEQUENCE [LARGE SCALE GENOMIC DNA]</scope>
    <source>
        <strain evidence="3 4">LG-4</strain>
    </source>
</reference>
<evidence type="ECO:0000313" key="4">
    <source>
        <dbReference type="Proteomes" id="UP001247754"/>
    </source>
</evidence>
<dbReference type="PROSITE" id="PS50943">
    <property type="entry name" value="HTH_CROC1"/>
    <property type="match status" value="1"/>
</dbReference>
<dbReference type="PANTHER" id="PTHR46797">
    <property type="entry name" value="HTH-TYPE TRANSCRIPTIONAL REGULATOR"/>
    <property type="match status" value="1"/>
</dbReference>
<organism evidence="3 4">
    <name type="scientific">Ruixingdingia sedimenti</name>
    <dbReference type="NCBI Taxonomy" id="3073604"/>
    <lineage>
        <taxon>Bacteria</taxon>
        <taxon>Pseudomonadati</taxon>
        <taxon>Pseudomonadota</taxon>
        <taxon>Alphaproteobacteria</taxon>
        <taxon>Rhodobacterales</taxon>
        <taxon>Paracoccaceae</taxon>
        <taxon>Ruixingdingia</taxon>
    </lineage>
</organism>
<dbReference type="PANTHER" id="PTHR46797:SF1">
    <property type="entry name" value="METHYLPHOSPHONATE SYNTHASE"/>
    <property type="match status" value="1"/>
</dbReference>
<dbReference type="Pfam" id="PF01381">
    <property type="entry name" value="HTH_3"/>
    <property type="match status" value="1"/>
</dbReference>
<dbReference type="Gene3D" id="1.10.260.40">
    <property type="entry name" value="lambda repressor-like DNA-binding domains"/>
    <property type="match status" value="1"/>
</dbReference>
<dbReference type="CDD" id="cd00093">
    <property type="entry name" value="HTH_XRE"/>
    <property type="match status" value="1"/>
</dbReference>
<comment type="caution">
    <text evidence="3">The sequence shown here is derived from an EMBL/GenBank/DDBJ whole genome shotgun (WGS) entry which is preliminary data.</text>
</comment>
<sequence>MTGPARTPPPAAPLPARFRKADLARLGRHLADQRQAAGLTLRALSDRSGISIGAIRALESGQSNPSLGTVVAVVEALGVSLDRMVAAAGAERPRVAVVTRAGAAEDLTDGLADAALSARLLALPPGPAHPAPEPAARHPSFAMVIAGRVLAATAAGDAPAALGPGDSYHAQPGQVLALAHDGGGPARLLHVTDIRRDGQPDAP</sequence>
<protein>
    <submittedName>
        <fullName evidence="3">Helix-turn-helix transcriptional regulator</fullName>
    </submittedName>
</protein>
<keyword evidence="4" id="KW-1185">Reference proteome</keyword>
<dbReference type="Gene3D" id="2.60.120.10">
    <property type="entry name" value="Jelly Rolls"/>
    <property type="match status" value="1"/>
</dbReference>
<keyword evidence="1" id="KW-0238">DNA-binding</keyword>
<dbReference type="InterPro" id="IPR011051">
    <property type="entry name" value="RmlC_Cupin_sf"/>
</dbReference>
<dbReference type="InterPro" id="IPR014710">
    <property type="entry name" value="RmlC-like_jellyroll"/>
</dbReference>
<dbReference type="EMBL" id="JAVKPH010000013">
    <property type="protein sequence ID" value="MDR5653356.1"/>
    <property type="molecule type" value="Genomic_DNA"/>
</dbReference>
<dbReference type="InterPro" id="IPR010982">
    <property type="entry name" value="Lambda_DNA-bd_dom_sf"/>
</dbReference>
<dbReference type="InterPro" id="IPR001387">
    <property type="entry name" value="Cro/C1-type_HTH"/>
</dbReference>
<dbReference type="InterPro" id="IPR050807">
    <property type="entry name" value="TransReg_Diox_bact_type"/>
</dbReference>
<dbReference type="RefSeq" id="WP_310457596.1">
    <property type="nucleotide sequence ID" value="NZ_JAVKPH010000013.1"/>
</dbReference>
<proteinExistence type="predicted"/>
<evidence type="ECO:0000313" key="3">
    <source>
        <dbReference type="EMBL" id="MDR5653356.1"/>
    </source>
</evidence>
<name>A0ABU1F903_9RHOB</name>
<evidence type="ECO:0000259" key="2">
    <source>
        <dbReference type="PROSITE" id="PS50943"/>
    </source>
</evidence>
<dbReference type="SUPFAM" id="SSF47413">
    <property type="entry name" value="lambda repressor-like DNA-binding domains"/>
    <property type="match status" value="1"/>
</dbReference>
<feature type="domain" description="HTH cro/C1-type" evidence="2">
    <location>
        <begin position="30"/>
        <end position="84"/>
    </location>
</feature>
<dbReference type="SMART" id="SM00530">
    <property type="entry name" value="HTH_XRE"/>
    <property type="match status" value="1"/>
</dbReference>
<accession>A0ABU1F903</accession>